<comment type="similarity">
    <text evidence="4">Belongs to the MsrA Met sulfoxide reductase family.</text>
</comment>
<evidence type="ECO:0000313" key="7">
    <source>
        <dbReference type="Proteomes" id="UP000183209"/>
    </source>
</evidence>
<evidence type="ECO:0000256" key="4">
    <source>
        <dbReference type="HAMAP-Rule" id="MF_01401"/>
    </source>
</evidence>
<comment type="catalytic activity">
    <reaction evidence="3 4">
        <text>[thioredoxin]-disulfide + L-methionine + H2O = L-methionine (S)-S-oxide + [thioredoxin]-dithiol</text>
        <dbReference type="Rhea" id="RHEA:19993"/>
        <dbReference type="Rhea" id="RHEA-COMP:10698"/>
        <dbReference type="Rhea" id="RHEA-COMP:10700"/>
        <dbReference type="ChEBI" id="CHEBI:15377"/>
        <dbReference type="ChEBI" id="CHEBI:29950"/>
        <dbReference type="ChEBI" id="CHEBI:50058"/>
        <dbReference type="ChEBI" id="CHEBI:57844"/>
        <dbReference type="ChEBI" id="CHEBI:58772"/>
        <dbReference type="EC" id="1.8.4.11"/>
    </reaction>
</comment>
<evidence type="ECO:0000256" key="2">
    <source>
        <dbReference type="ARBA" id="ARBA00047806"/>
    </source>
</evidence>
<dbReference type="NCBIfam" id="TIGR00401">
    <property type="entry name" value="msrA"/>
    <property type="match status" value="1"/>
</dbReference>
<name>A0A1I6UIU8_9FLAO</name>
<dbReference type="GO" id="GO:0008113">
    <property type="term" value="F:peptide-methionine (S)-S-oxide reductase activity"/>
    <property type="evidence" value="ECO:0007669"/>
    <property type="project" value="UniProtKB-UniRule"/>
</dbReference>
<dbReference type="OrthoDB" id="4174719at2"/>
<dbReference type="RefSeq" id="WP_038263566.1">
    <property type="nucleotide sequence ID" value="NZ_FPAG01000007.1"/>
</dbReference>
<evidence type="ECO:0000256" key="3">
    <source>
        <dbReference type="ARBA" id="ARBA00048782"/>
    </source>
</evidence>
<dbReference type="PANTHER" id="PTHR43774">
    <property type="entry name" value="PEPTIDE METHIONINE SULFOXIDE REDUCTASE"/>
    <property type="match status" value="1"/>
</dbReference>
<dbReference type="AlphaFoldDB" id="A0A1I6UIU8"/>
<feature type="active site" evidence="4">
    <location>
        <position position="15"/>
    </location>
</feature>
<proteinExistence type="inferred from homology"/>
<evidence type="ECO:0000259" key="5">
    <source>
        <dbReference type="Pfam" id="PF01625"/>
    </source>
</evidence>
<organism evidence="6 7">
    <name type="scientific">Zhouia amylolytica</name>
    <dbReference type="NCBI Taxonomy" id="376730"/>
    <lineage>
        <taxon>Bacteria</taxon>
        <taxon>Pseudomonadati</taxon>
        <taxon>Bacteroidota</taxon>
        <taxon>Flavobacteriia</taxon>
        <taxon>Flavobacteriales</taxon>
        <taxon>Flavobacteriaceae</taxon>
        <taxon>Zhouia</taxon>
    </lineage>
</organism>
<comment type="function">
    <text evidence="4">Has an important function as a repair enzyme for proteins that have been inactivated by oxidation. Catalyzes the reversible oxidation-reduction of methionine sulfoxide in proteins to methionine.</text>
</comment>
<dbReference type="EMBL" id="FPAG01000007">
    <property type="protein sequence ID" value="SFT01353.1"/>
    <property type="molecule type" value="Genomic_DNA"/>
</dbReference>
<reference evidence="6 7" key="1">
    <citation type="submission" date="2016-10" db="EMBL/GenBank/DDBJ databases">
        <authorList>
            <person name="de Groot N.N."/>
        </authorList>
    </citation>
    <scope>NUCLEOTIDE SEQUENCE [LARGE SCALE GENOMIC DNA]</scope>
    <source>
        <strain evidence="6 7">CGMCC 1.6114</strain>
    </source>
</reference>
<dbReference type="HAMAP" id="MF_01401">
    <property type="entry name" value="MsrA"/>
    <property type="match status" value="1"/>
</dbReference>
<dbReference type="InterPro" id="IPR002569">
    <property type="entry name" value="Met_Sox_Rdtase_MsrA_dom"/>
</dbReference>
<keyword evidence="1 4" id="KW-0560">Oxidoreductase</keyword>
<sequence>MPISNLSYVVFAGGCFWCTEAIFNRLEGVKSVVSGYTGGKTKNPSYQVVNEGSSGHVEAVKIFYNENVISFLTLMEIFFATHDPTTLNQQGVNKGTQFRSVIFYADNNQKEQAASFIKLLNDEKVFQNPVITTVEPLSDFYNAEKEHQNYFENHPEEEYCRVVIKSKIENLKHYYANKLKDKHAI</sequence>
<dbReference type="PANTHER" id="PTHR43774:SF1">
    <property type="entry name" value="PEPTIDE METHIONINE SULFOXIDE REDUCTASE MSRA 2"/>
    <property type="match status" value="1"/>
</dbReference>
<comment type="catalytic activity">
    <reaction evidence="2 4">
        <text>L-methionyl-[protein] + [thioredoxin]-disulfide + H2O = L-methionyl-(S)-S-oxide-[protein] + [thioredoxin]-dithiol</text>
        <dbReference type="Rhea" id="RHEA:14217"/>
        <dbReference type="Rhea" id="RHEA-COMP:10698"/>
        <dbReference type="Rhea" id="RHEA-COMP:10700"/>
        <dbReference type="Rhea" id="RHEA-COMP:12313"/>
        <dbReference type="Rhea" id="RHEA-COMP:12315"/>
        <dbReference type="ChEBI" id="CHEBI:15377"/>
        <dbReference type="ChEBI" id="CHEBI:16044"/>
        <dbReference type="ChEBI" id="CHEBI:29950"/>
        <dbReference type="ChEBI" id="CHEBI:44120"/>
        <dbReference type="ChEBI" id="CHEBI:50058"/>
        <dbReference type="EC" id="1.8.4.11"/>
    </reaction>
</comment>
<dbReference type="Gene3D" id="3.30.1060.10">
    <property type="entry name" value="Peptide methionine sulphoxide reductase MsrA"/>
    <property type="match status" value="1"/>
</dbReference>
<protein>
    <recommendedName>
        <fullName evidence="4">Peptide methionine sulfoxide reductase MsrA</fullName>
        <shortName evidence="4">Protein-methionine-S-oxide reductase</shortName>
        <ecNumber evidence="4">1.8.4.11</ecNumber>
    </recommendedName>
    <alternativeName>
        <fullName evidence="4">Peptide-methionine (S)-S-oxide reductase</fullName>
        <shortName evidence="4">Peptide Met(O) reductase</shortName>
    </alternativeName>
</protein>
<gene>
    <name evidence="4" type="primary">msrA</name>
    <name evidence="6" type="ORF">SAMN04487906_2505</name>
</gene>
<dbReference type="EC" id="1.8.4.11" evidence="4"/>
<dbReference type="Proteomes" id="UP000183209">
    <property type="component" value="Unassembled WGS sequence"/>
</dbReference>
<dbReference type="Pfam" id="PF01625">
    <property type="entry name" value="PMSR"/>
    <property type="match status" value="1"/>
</dbReference>
<evidence type="ECO:0000313" key="6">
    <source>
        <dbReference type="EMBL" id="SFT01353.1"/>
    </source>
</evidence>
<accession>A0A1I6UIU8</accession>
<dbReference type="GO" id="GO:0033744">
    <property type="term" value="F:L-methionine:thioredoxin-disulfide S-oxidoreductase activity"/>
    <property type="evidence" value="ECO:0007669"/>
    <property type="project" value="RHEA"/>
</dbReference>
<dbReference type="SUPFAM" id="SSF55068">
    <property type="entry name" value="Peptide methionine sulfoxide reductase"/>
    <property type="match status" value="1"/>
</dbReference>
<dbReference type="InterPro" id="IPR036509">
    <property type="entry name" value="Met_Sox_Rdtase_MsrA_sf"/>
</dbReference>
<feature type="domain" description="Peptide methionine sulphoxide reductase MsrA" evidence="5">
    <location>
        <begin position="9"/>
        <end position="160"/>
    </location>
</feature>
<evidence type="ECO:0000256" key="1">
    <source>
        <dbReference type="ARBA" id="ARBA00023002"/>
    </source>
</evidence>